<feature type="domain" description="Thiamine pyrophosphate enzyme N-terminal TPP-binding" evidence="6">
    <location>
        <begin position="1"/>
        <end position="111"/>
    </location>
</feature>
<evidence type="ECO:0000256" key="1">
    <source>
        <dbReference type="ARBA" id="ARBA00007812"/>
    </source>
</evidence>
<dbReference type="InterPro" id="IPR012001">
    <property type="entry name" value="Thiamin_PyroP_enz_TPP-bd_dom"/>
</dbReference>
<dbReference type="GO" id="GO:0009097">
    <property type="term" value="P:isoleucine biosynthetic process"/>
    <property type="evidence" value="ECO:0007669"/>
    <property type="project" value="TreeGrafter"/>
</dbReference>
<proteinExistence type="inferred from homology"/>
<dbReference type="GO" id="GO:0003984">
    <property type="term" value="F:acetolactate synthase activity"/>
    <property type="evidence" value="ECO:0007669"/>
    <property type="project" value="TreeGrafter"/>
</dbReference>
<comment type="caution">
    <text evidence="7">The sequence shown here is derived from an EMBL/GenBank/DDBJ whole genome shotgun (WGS) entry which is preliminary data.</text>
</comment>
<dbReference type="EMBL" id="PGGM01000009">
    <property type="protein sequence ID" value="PSH62430.1"/>
    <property type="molecule type" value="Genomic_DNA"/>
</dbReference>
<dbReference type="GO" id="GO:0009099">
    <property type="term" value="P:L-valine biosynthetic process"/>
    <property type="evidence" value="ECO:0007669"/>
    <property type="project" value="TreeGrafter"/>
</dbReference>
<dbReference type="GO" id="GO:0030976">
    <property type="term" value="F:thiamine pyrophosphate binding"/>
    <property type="evidence" value="ECO:0007669"/>
    <property type="project" value="InterPro"/>
</dbReference>
<dbReference type="Gene3D" id="3.40.50.970">
    <property type="match status" value="2"/>
</dbReference>
<dbReference type="Pfam" id="PF02776">
    <property type="entry name" value="TPP_enzyme_N"/>
    <property type="match status" value="1"/>
</dbReference>
<evidence type="ECO:0000259" key="4">
    <source>
        <dbReference type="Pfam" id="PF00205"/>
    </source>
</evidence>
<feature type="domain" description="Thiamine pyrophosphate enzyme TPP-binding" evidence="5">
    <location>
        <begin position="391"/>
        <end position="536"/>
    </location>
</feature>
<keyword evidence="7" id="KW-0436">Ligase</keyword>
<sequence length="569" mass="61694">MRIYEAIVKGLESAGVGAAFGGAGENAAGLMLALKHSKQIRPIITRNEQAASFMACGYAMYSGHLGVCFATAGPGAFNLFSGLAVAMSDSYPVLAISGFSSLNWKGKGALNETSGLRRTPDSQTMFAATTKKSYLLDDASEVCYVLEEAVNLAFEGRPGPVHIHVPENLTDRSVSVHNYRDIDLHIKAVLPELARVEEVSSRLIKALSKGKRVLALIGFGAIRSNAGPQLQALLERYQIPFVTTLDGKGIIAERHPLSIGVFCDSGHKAARKAFQEADVILAVGNSFAQHATFNFREDLLNDKQLIHINIDAGEIDKVYKSDAAIIADARLAIEALLDRMSPSLDPLPPRAFKRYDYSKDKIVDLIGKIHPGQMAQAISRRLPENAIVLADAGAHLAWLGYYLELTPDQHFRKPGGFGPMAGSVNGALGVKCAHPDKPVIVGCGDGCYLLSGFELLTAVQYGLPIIWIIFNDGEFKLIKIYQIATYRESGLVEFNNPDYVAYAKACGAMGFRVETLKEFEAAFEAALVLNKPVIIDAHISRLELPHYSSSPEGVLAGLVERLGERIHRD</sequence>
<dbReference type="Pfam" id="PF02775">
    <property type="entry name" value="TPP_enzyme_C"/>
    <property type="match status" value="1"/>
</dbReference>
<evidence type="ECO:0000259" key="5">
    <source>
        <dbReference type="Pfam" id="PF02775"/>
    </source>
</evidence>
<dbReference type="GO" id="GO:0050660">
    <property type="term" value="F:flavin adenine dinucleotide binding"/>
    <property type="evidence" value="ECO:0007669"/>
    <property type="project" value="TreeGrafter"/>
</dbReference>
<dbReference type="Pfam" id="PF00205">
    <property type="entry name" value="TPP_enzyme_M"/>
    <property type="match status" value="1"/>
</dbReference>
<accession>A0A2P7B7J7</accession>
<protein>
    <submittedName>
        <fullName evidence="7">Glyoxylate carboligase</fullName>
    </submittedName>
</protein>
<evidence type="ECO:0000256" key="3">
    <source>
        <dbReference type="RuleBase" id="RU362132"/>
    </source>
</evidence>
<dbReference type="InterPro" id="IPR012000">
    <property type="entry name" value="Thiamin_PyroP_enz_cen_dom"/>
</dbReference>
<organism evidence="7 8">
    <name type="scientific">Phyllobacterium sophorae</name>
    <dbReference type="NCBI Taxonomy" id="1520277"/>
    <lineage>
        <taxon>Bacteria</taxon>
        <taxon>Pseudomonadati</taxon>
        <taxon>Pseudomonadota</taxon>
        <taxon>Alphaproteobacteria</taxon>
        <taxon>Hyphomicrobiales</taxon>
        <taxon>Phyllobacteriaceae</taxon>
        <taxon>Phyllobacterium</taxon>
    </lineage>
</organism>
<dbReference type="SUPFAM" id="SSF52518">
    <property type="entry name" value="Thiamin diphosphate-binding fold (THDP-binding)"/>
    <property type="match status" value="2"/>
</dbReference>
<comment type="similarity">
    <text evidence="1 3">Belongs to the TPP enzyme family.</text>
</comment>
<reference evidence="8" key="1">
    <citation type="submission" date="2017-11" db="EMBL/GenBank/DDBJ databases">
        <authorList>
            <person name="Kuznetsova I."/>
            <person name="Sazanova A."/>
            <person name="Chirak E."/>
            <person name="Safronova V."/>
            <person name="Willems A."/>
        </authorList>
    </citation>
    <scope>NUCLEOTIDE SEQUENCE [LARGE SCALE GENOMIC DNA]</scope>
    <source>
        <strain evidence="8">CCBAU 03422</strain>
    </source>
</reference>
<keyword evidence="8" id="KW-1185">Reference proteome</keyword>
<dbReference type="InterPro" id="IPR045229">
    <property type="entry name" value="TPP_enz"/>
</dbReference>
<dbReference type="Gene3D" id="3.40.50.1220">
    <property type="entry name" value="TPP-binding domain"/>
    <property type="match status" value="1"/>
</dbReference>
<keyword evidence="2 3" id="KW-0786">Thiamine pyrophosphate</keyword>
<dbReference type="GO" id="GO:0000287">
    <property type="term" value="F:magnesium ion binding"/>
    <property type="evidence" value="ECO:0007669"/>
    <property type="project" value="InterPro"/>
</dbReference>
<dbReference type="GO" id="GO:0005948">
    <property type="term" value="C:acetolactate synthase complex"/>
    <property type="evidence" value="ECO:0007669"/>
    <property type="project" value="TreeGrafter"/>
</dbReference>
<dbReference type="InterPro" id="IPR011766">
    <property type="entry name" value="TPP_enzyme_TPP-bd"/>
</dbReference>
<evidence type="ECO:0000256" key="2">
    <source>
        <dbReference type="ARBA" id="ARBA00023052"/>
    </source>
</evidence>
<dbReference type="PANTHER" id="PTHR18968:SF13">
    <property type="entry name" value="ACETOLACTATE SYNTHASE CATALYTIC SUBUNIT, MITOCHONDRIAL"/>
    <property type="match status" value="1"/>
</dbReference>
<evidence type="ECO:0000313" key="7">
    <source>
        <dbReference type="EMBL" id="PSH62430.1"/>
    </source>
</evidence>
<dbReference type="Proteomes" id="UP000241764">
    <property type="component" value="Unassembled WGS sequence"/>
</dbReference>
<dbReference type="InterPro" id="IPR029061">
    <property type="entry name" value="THDP-binding"/>
</dbReference>
<dbReference type="CDD" id="cd07035">
    <property type="entry name" value="TPP_PYR_POX_like"/>
    <property type="match status" value="1"/>
</dbReference>
<dbReference type="AlphaFoldDB" id="A0A2P7B7J7"/>
<evidence type="ECO:0000313" key="8">
    <source>
        <dbReference type="Proteomes" id="UP000241764"/>
    </source>
</evidence>
<dbReference type="OrthoDB" id="4494979at2"/>
<evidence type="ECO:0000259" key="6">
    <source>
        <dbReference type="Pfam" id="PF02776"/>
    </source>
</evidence>
<dbReference type="SUPFAM" id="SSF52467">
    <property type="entry name" value="DHS-like NAD/FAD-binding domain"/>
    <property type="match status" value="1"/>
</dbReference>
<feature type="domain" description="Thiamine pyrophosphate enzyme central" evidence="4">
    <location>
        <begin position="202"/>
        <end position="336"/>
    </location>
</feature>
<gene>
    <name evidence="7" type="ORF">CU103_18950</name>
</gene>
<dbReference type="RefSeq" id="WP_106665603.1">
    <property type="nucleotide sequence ID" value="NZ_PGGM01000009.1"/>
</dbReference>
<dbReference type="GO" id="GO:0016874">
    <property type="term" value="F:ligase activity"/>
    <property type="evidence" value="ECO:0007669"/>
    <property type="project" value="UniProtKB-KW"/>
</dbReference>
<name>A0A2P7B7J7_9HYPH</name>
<dbReference type="InterPro" id="IPR029035">
    <property type="entry name" value="DHS-like_NAD/FAD-binding_dom"/>
</dbReference>
<dbReference type="PANTHER" id="PTHR18968">
    <property type="entry name" value="THIAMINE PYROPHOSPHATE ENZYMES"/>
    <property type="match status" value="1"/>
</dbReference>